<keyword evidence="1" id="KW-0805">Transcription regulation</keyword>
<dbReference type="SMART" id="SM00345">
    <property type="entry name" value="HTH_GNTR"/>
    <property type="match status" value="1"/>
</dbReference>
<dbReference type="EMBL" id="CP054257">
    <property type="protein sequence ID" value="QTQ12575.1"/>
    <property type="molecule type" value="Genomic_DNA"/>
</dbReference>
<evidence type="ECO:0000259" key="4">
    <source>
        <dbReference type="PROSITE" id="PS50949"/>
    </source>
</evidence>
<dbReference type="InterPro" id="IPR000524">
    <property type="entry name" value="Tscrpt_reg_HTH_GntR"/>
</dbReference>
<reference evidence="5" key="2">
    <citation type="journal article" date="2021" name="Microbiol. Resour. Announc.">
        <title>Complete Genome Sequences of Three Human Oral Treponema parvum Isolates.</title>
        <authorList>
            <person name="Zeng H."/>
            <person name="Watt R.M."/>
        </authorList>
    </citation>
    <scope>NUCLEOTIDE SEQUENCE</scope>
    <source>
        <strain evidence="5">ATCC 700773</strain>
    </source>
</reference>
<feature type="domain" description="HTH gntR-type" evidence="4">
    <location>
        <begin position="6"/>
        <end position="73"/>
    </location>
</feature>
<keyword evidence="3" id="KW-0804">Transcription</keyword>
<dbReference type="Gene3D" id="1.10.10.10">
    <property type="entry name" value="Winged helix-like DNA-binding domain superfamily/Winged helix DNA-binding domain"/>
    <property type="match status" value="1"/>
</dbReference>
<dbReference type="InterPro" id="IPR011711">
    <property type="entry name" value="GntR_C"/>
</dbReference>
<evidence type="ECO:0000256" key="3">
    <source>
        <dbReference type="ARBA" id="ARBA00023163"/>
    </source>
</evidence>
<dbReference type="GO" id="GO:0003677">
    <property type="term" value="F:DNA binding"/>
    <property type="evidence" value="ECO:0007669"/>
    <property type="project" value="UniProtKB-KW"/>
</dbReference>
<dbReference type="SUPFAM" id="SSF48008">
    <property type="entry name" value="GntR ligand-binding domain-like"/>
    <property type="match status" value="1"/>
</dbReference>
<reference evidence="5" key="1">
    <citation type="submission" date="2020-05" db="EMBL/GenBank/DDBJ databases">
        <authorList>
            <person name="Zeng H."/>
            <person name="Chan Y.K."/>
            <person name="Watt R.M."/>
        </authorList>
    </citation>
    <scope>NUCLEOTIDE SEQUENCE</scope>
    <source>
        <strain evidence="5">ATCC 700773</strain>
    </source>
</reference>
<evidence type="ECO:0000256" key="2">
    <source>
        <dbReference type="ARBA" id="ARBA00023125"/>
    </source>
</evidence>
<evidence type="ECO:0000313" key="5">
    <source>
        <dbReference type="EMBL" id="QTQ12575.1"/>
    </source>
</evidence>
<accession>A0A975F0V8</accession>
<evidence type="ECO:0000256" key="1">
    <source>
        <dbReference type="ARBA" id="ARBA00023015"/>
    </source>
</evidence>
<gene>
    <name evidence="5" type="ORF">HRI96_10425</name>
</gene>
<dbReference type="Gene3D" id="1.20.120.530">
    <property type="entry name" value="GntR ligand-binding domain-like"/>
    <property type="match status" value="1"/>
</dbReference>
<dbReference type="InterPro" id="IPR036390">
    <property type="entry name" value="WH_DNA-bd_sf"/>
</dbReference>
<dbReference type="Proteomes" id="UP000671995">
    <property type="component" value="Chromosome"/>
</dbReference>
<proteinExistence type="predicted"/>
<dbReference type="PANTHER" id="PTHR43537:SF45">
    <property type="entry name" value="GNTR FAMILY REGULATORY PROTEIN"/>
    <property type="match status" value="1"/>
</dbReference>
<protein>
    <submittedName>
        <fullName evidence="5">GntR family transcriptional regulator</fullName>
    </submittedName>
</protein>
<name>A0A975F0V8_9SPIR</name>
<dbReference type="RefSeq" id="WP_210117287.1">
    <property type="nucleotide sequence ID" value="NZ_CP054257.1"/>
</dbReference>
<dbReference type="InterPro" id="IPR036388">
    <property type="entry name" value="WH-like_DNA-bd_sf"/>
</dbReference>
<dbReference type="Pfam" id="PF07729">
    <property type="entry name" value="FCD"/>
    <property type="match status" value="1"/>
</dbReference>
<dbReference type="InterPro" id="IPR008920">
    <property type="entry name" value="TF_FadR/GntR_C"/>
</dbReference>
<dbReference type="PROSITE" id="PS50949">
    <property type="entry name" value="HTH_GNTR"/>
    <property type="match status" value="1"/>
</dbReference>
<dbReference type="AlphaFoldDB" id="A0A975F0V8"/>
<dbReference type="PANTHER" id="PTHR43537">
    <property type="entry name" value="TRANSCRIPTIONAL REGULATOR, GNTR FAMILY"/>
    <property type="match status" value="1"/>
</dbReference>
<organism evidence="5 6">
    <name type="scientific">Treponema parvum</name>
    <dbReference type="NCBI Taxonomy" id="138851"/>
    <lineage>
        <taxon>Bacteria</taxon>
        <taxon>Pseudomonadati</taxon>
        <taxon>Spirochaetota</taxon>
        <taxon>Spirochaetia</taxon>
        <taxon>Spirochaetales</taxon>
        <taxon>Treponemataceae</taxon>
        <taxon>Treponema</taxon>
    </lineage>
</organism>
<dbReference type="Pfam" id="PF00392">
    <property type="entry name" value="GntR"/>
    <property type="match status" value="1"/>
</dbReference>
<dbReference type="GO" id="GO:0003700">
    <property type="term" value="F:DNA-binding transcription factor activity"/>
    <property type="evidence" value="ECO:0007669"/>
    <property type="project" value="InterPro"/>
</dbReference>
<evidence type="ECO:0000313" key="6">
    <source>
        <dbReference type="Proteomes" id="UP000671995"/>
    </source>
</evidence>
<keyword evidence="2" id="KW-0238">DNA-binding</keyword>
<dbReference type="SUPFAM" id="SSF46785">
    <property type="entry name" value="Winged helix' DNA-binding domain"/>
    <property type="match status" value="1"/>
</dbReference>
<sequence>MQMKRLTASDQIYEILRSQILFLELKPGEDLNMQKLLTQTGMSRSPLRDALLRLQKDNLVEIFPQRGSRISKINLKQVEVERFMRLTMELAVVPSFAEICAKEHLFKMRTAIESQKIALENKDYAGFLNNDDSFHKIIFIETGMERLWNISQNQSGNYRRIRFLSGNIPGVLNKILDEHEMIMEAFSKKDGKKALELEKAHLTKLLTELDIMIEKYPDYFEA</sequence>